<dbReference type="OrthoDB" id="4861287at2759"/>
<dbReference type="EMBL" id="ANFO01001194">
    <property type="protein sequence ID" value="KGQ03577.1"/>
    <property type="molecule type" value="Genomic_DNA"/>
</dbReference>
<keyword evidence="3" id="KW-0645">Protease</keyword>
<evidence type="ECO:0000259" key="2">
    <source>
        <dbReference type="PROSITE" id="PS50240"/>
    </source>
</evidence>
<dbReference type="AlphaFoldDB" id="A0A0A2VB51"/>
<dbReference type="Proteomes" id="UP000030106">
    <property type="component" value="Unassembled WGS sequence"/>
</dbReference>
<protein>
    <submittedName>
        <fullName evidence="3">Metalloprotease stcE</fullName>
    </submittedName>
</protein>
<dbReference type="HOGENOM" id="CLU_529632_0_0_1"/>
<feature type="signal peptide" evidence="1">
    <location>
        <begin position="1"/>
        <end position="19"/>
    </location>
</feature>
<feature type="chain" id="PRO_5001995093" evidence="1">
    <location>
        <begin position="20"/>
        <end position="475"/>
    </location>
</feature>
<dbReference type="Gene3D" id="2.40.10.10">
    <property type="entry name" value="Trypsin-like serine proteases"/>
    <property type="match status" value="1"/>
</dbReference>
<reference evidence="3 4" key="1">
    <citation type="submission" date="2012-10" db="EMBL/GenBank/DDBJ databases">
        <title>Genome sequencing and analysis of entomopathogenic fungi Beauveria bassiana D1-5.</title>
        <authorList>
            <person name="Li Q."/>
            <person name="Wang L."/>
            <person name="Zhang Z."/>
            <person name="Wang Q."/>
            <person name="Ren J."/>
            <person name="Wang M."/>
            <person name="Xu W."/>
            <person name="Wang J."/>
            <person name="Lu Y."/>
            <person name="Du Q."/>
            <person name="Sun Z."/>
        </authorList>
    </citation>
    <scope>NUCLEOTIDE SEQUENCE [LARGE SCALE GENOMIC DNA]</scope>
    <source>
        <strain evidence="3 4">D1-5</strain>
    </source>
</reference>
<dbReference type="eggNOG" id="ENOG502T4GD">
    <property type="taxonomic scope" value="Eukaryota"/>
</dbReference>
<dbReference type="GO" id="GO:0008237">
    <property type="term" value="F:metallopeptidase activity"/>
    <property type="evidence" value="ECO:0007669"/>
    <property type="project" value="UniProtKB-KW"/>
</dbReference>
<comment type="caution">
    <text evidence="3">The sequence shown here is derived from an EMBL/GenBank/DDBJ whole genome shotgun (WGS) entry which is preliminary data.</text>
</comment>
<dbReference type="GO" id="GO:0004252">
    <property type="term" value="F:serine-type endopeptidase activity"/>
    <property type="evidence" value="ECO:0007669"/>
    <property type="project" value="InterPro"/>
</dbReference>
<dbReference type="InterPro" id="IPR040966">
    <property type="entry name" value="StcE_C"/>
</dbReference>
<dbReference type="PROSITE" id="PS00134">
    <property type="entry name" value="TRYPSIN_HIS"/>
    <property type="match status" value="1"/>
</dbReference>
<sequence>MKPAWGVLFATLAARHVSAHPLVIDKATFQLNGGDLNDIPNSIKTQNELLRSYSYNTPWLAVGQISGCTATWLGDKDNWTYILTAAHCAGYKDEVTSVTKTFKAWDGRVIASGKGTAYVPPQRIHKPSGMGGASTDLAILKLPTKAQIVGKTGRPLERPILNDALDEKGRDVVFVGYGAWGVGGLGSGSFRPAKGARRLYARARIDDIFELDHGIGATYDKAGPSASWGRVGPGDSGSAWWQVRDGRAVIIAATNGGTGSKSTGVRVAKYKSWILSKYPEARFSSETGPRACIVSTQTNDRYCMSPGDKAEYALPEWIRGHTVRVDAGPGTAVELCDMDNLSYNRVAKFVGSVDNSTLKAVKANNGETLDFSRPHSMRVLSSTTNLGCITALATVDRFCLSAGQKALVLPAWIIQTEVQVEAVAGAAVTLCDFENLSYNRLARFTGFMQNWDLKSVTAANRAVLDFSRPRSMKVS</sequence>
<keyword evidence="3" id="KW-0482">Metalloprotease</keyword>
<keyword evidence="3" id="KW-0378">Hydrolase</keyword>
<evidence type="ECO:0000313" key="4">
    <source>
        <dbReference type="Proteomes" id="UP000030106"/>
    </source>
</evidence>
<dbReference type="Pfam" id="PF17945">
    <property type="entry name" value="Crystall_4"/>
    <property type="match status" value="2"/>
</dbReference>
<dbReference type="InterPro" id="IPR001254">
    <property type="entry name" value="Trypsin_dom"/>
</dbReference>
<evidence type="ECO:0000313" key="3">
    <source>
        <dbReference type="EMBL" id="KGQ03577.1"/>
    </source>
</evidence>
<organism evidence="3 4">
    <name type="scientific">Beauveria bassiana D1-5</name>
    <dbReference type="NCBI Taxonomy" id="1245745"/>
    <lineage>
        <taxon>Eukaryota</taxon>
        <taxon>Fungi</taxon>
        <taxon>Dikarya</taxon>
        <taxon>Ascomycota</taxon>
        <taxon>Pezizomycotina</taxon>
        <taxon>Sordariomycetes</taxon>
        <taxon>Hypocreomycetidae</taxon>
        <taxon>Hypocreales</taxon>
        <taxon>Cordycipitaceae</taxon>
        <taxon>Beauveria</taxon>
    </lineage>
</organism>
<name>A0A0A2VB51_BEABA</name>
<dbReference type="GO" id="GO:0006508">
    <property type="term" value="P:proteolysis"/>
    <property type="evidence" value="ECO:0007669"/>
    <property type="project" value="UniProtKB-KW"/>
</dbReference>
<dbReference type="InterPro" id="IPR018114">
    <property type="entry name" value="TRYPSIN_HIS"/>
</dbReference>
<keyword evidence="1" id="KW-0732">Signal</keyword>
<dbReference type="PROSITE" id="PS50240">
    <property type="entry name" value="TRYPSIN_DOM"/>
    <property type="match status" value="1"/>
</dbReference>
<evidence type="ECO:0000256" key="1">
    <source>
        <dbReference type="SAM" id="SignalP"/>
    </source>
</evidence>
<dbReference type="Pfam" id="PF00089">
    <property type="entry name" value="Trypsin"/>
    <property type="match status" value="1"/>
</dbReference>
<dbReference type="Gene3D" id="2.60.20.40">
    <property type="match status" value="2"/>
</dbReference>
<dbReference type="InterPro" id="IPR043504">
    <property type="entry name" value="Peptidase_S1_PA_chymotrypsin"/>
</dbReference>
<proteinExistence type="predicted"/>
<accession>A0A0A2VB51</accession>
<dbReference type="InterPro" id="IPR009003">
    <property type="entry name" value="Peptidase_S1_PA"/>
</dbReference>
<feature type="domain" description="Peptidase S1" evidence="2">
    <location>
        <begin position="31"/>
        <end position="279"/>
    </location>
</feature>
<gene>
    <name evidence="3" type="ORF">BBAD15_g11180</name>
</gene>
<dbReference type="SUPFAM" id="SSF50494">
    <property type="entry name" value="Trypsin-like serine proteases"/>
    <property type="match status" value="1"/>
</dbReference>